<dbReference type="PROSITE" id="PS50209">
    <property type="entry name" value="CARD"/>
    <property type="match status" value="1"/>
</dbReference>
<dbReference type="InterPro" id="IPR011029">
    <property type="entry name" value="DEATH-like_dom_sf"/>
</dbReference>
<dbReference type="InterPro" id="IPR037939">
    <property type="entry name" value="CRADD"/>
</dbReference>
<dbReference type="Gene3D" id="1.10.287.1490">
    <property type="match status" value="1"/>
</dbReference>
<comment type="caution">
    <text evidence="3">The sequence shown here is derived from an EMBL/GenBank/DDBJ whole genome shotgun (WGS) entry which is preliminary data.</text>
</comment>
<dbReference type="GO" id="GO:0070513">
    <property type="term" value="F:death domain binding"/>
    <property type="evidence" value="ECO:0007669"/>
    <property type="project" value="InterPro"/>
</dbReference>
<evidence type="ECO:0000313" key="3">
    <source>
        <dbReference type="EMBL" id="CAL1529315.1"/>
    </source>
</evidence>
<dbReference type="Gene3D" id="1.10.533.10">
    <property type="entry name" value="Death Domain, Fas"/>
    <property type="match status" value="1"/>
</dbReference>
<feature type="coiled-coil region" evidence="1">
    <location>
        <begin position="169"/>
        <end position="242"/>
    </location>
</feature>
<dbReference type="AlphaFoldDB" id="A0AAV2H7Y2"/>
<gene>
    <name evidence="3" type="ORF">GSLYS_00003470001</name>
</gene>
<dbReference type="GO" id="GO:0042981">
    <property type="term" value="P:regulation of apoptotic process"/>
    <property type="evidence" value="ECO:0007669"/>
    <property type="project" value="InterPro"/>
</dbReference>
<name>A0AAV2H7Y2_LYMST</name>
<dbReference type="PANTHER" id="PTHR15034:SF5">
    <property type="entry name" value="DEATH DOMAIN-CONTAINING PROTEIN CRADD"/>
    <property type="match status" value="1"/>
</dbReference>
<protein>
    <recommendedName>
        <fullName evidence="2">CARD domain-containing protein</fullName>
    </recommendedName>
</protein>
<proteinExistence type="predicted"/>
<keyword evidence="1" id="KW-0175">Coiled coil</keyword>
<dbReference type="Pfam" id="PF00619">
    <property type="entry name" value="CARD"/>
    <property type="match status" value="1"/>
</dbReference>
<feature type="domain" description="CARD" evidence="2">
    <location>
        <begin position="9"/>
        <end position="85"/>
    </location>
</feature>
<dbReference type="EMBL" id="CAXITT010000046">
    <property type="protein sequence ID" value="CAL1529315.1"/>
    <property type="molecule type" value="Genomic_DNA"/>
</dbReference>
<evidence type="ECO:0000313" key="4">
    <source>
        <dbReference type="Proteomes" id="UP001497497"/>
    </source>
</evidence>
<evidence type="ECO:0000259" key="2">
    <source>
        <dbReference type="PROSITE" id="PS50209"/>
    </source>
</evidence>
<organism evidence="3 4">
    <name type="scientific">Lymnaea stagnalis</name>
    <name type="common">Great pond snail</name>
    <name type="synonym">Helix stagnalis</name>
    <dbReference type="NCBI Taxonomy" id="6523"/>
    <lineage>
        <taxon>Eukaryota</taxon>
        <taxon>Metazoa</taxon>
        <taxon>Spiralia</taxon>
        <taxon>Lophotrochozoa</taxon>
        <taxon>Mollusca</taxon>
        <taxon>Gastropoda</taxon>
        <taxon>Heterobranchia</taxon>
        <taxon>Euthyneura</taxon>
        <taxon>Panpulmonata</taxon>
        <taxon>Hygrophila</taxon>
        <taxon>Lymnaeoidea</taxon>
        <taxon>Lymnaeidae</taxon>
        <taxon>Lymnaea</taxon>
    </lineage>
</organism>
<reference evidence="3 4" key="1">
    <citation type="submission" date="2024-04" db="EMBL/GenBank/DDBJ databases">
        <authorList>
            <consortium name="Genoscope - CEA"/>
            <person name="William W."/>
        </authorList>
    </citation>
    <scope>NUCLEOTIDE SEQUENCE [LARGE SCALE GENOMIC DNA]</scope>
</reference>
<dbReference type="InterPro" id="IPR001315">
    <property type="entry name" value="CARD"/>
</dbReference>
<dbReference type="SUPFAM" id="SSF47986">
    <property type="entry name" value="DEATH domain"/>
    <property type="match status" value="1"/>
</dbReference>
<accession>A0AAV2H7Y2</accession>
<evidence type="ECO:0000256" key="1">
    <source>
        <dbReference type="SAM" id="Coils"/>
    </source>
</evidence>
<dbReference type="Proteomes" id="UP001497497">
    <property type="component" value="Unassembled WGS sequence"/>
</dbReference>
<keyword evidence="4" id="KW-1185">Reference proteome</keyword>
<sequence length="307" mass="34748">MDRVVKRTMKDSLASKLRKNLPYIEEHVEAKELLSYLFANSIIDVDDRESVSRAGTRKERACSLVTLLMHRGDRAYACFLEALRNARYTFVANKISGLPYQTSEDSDAGAGAAHVDLVTVSIPDRIASIEHQTGIYGITLERISRRLDEGATKEDLKLIQLEISNLEAAFRKELEMEKLKSQLKAKEDELARLSAEMSDQVQQLLAEIASLKQQAVNGERELQQFMREKAQLETKVQDLITKEASNNIRIETVEKNFEAFSSEIKKMVKASIQPKHKRSSGCRCEACNRPPEPAVIGSGKSHYQWKY</sequence>
<dbReference type="GO" id="GO:0002020">
    <property type="term" value="F:protease binding"/>
    <property type="evidence" value="ECO:0007669"/>
    <property type="project" value="InterPro"/>
</dbReference>
<dbReference type="CDD" id="cd01671">
    <property type="entry name" value="CARD"/>
    <property type="match status" value="1"/>
</dbReference>
<dbReference type="PANTHER" id="PTHR15034">
    <property type="entry name" value="DEATH DOMAIN-CONTAINING PROTEIN CRADD"/>
    <property type="match status" value="1"/>
</dbReference>